<reference evidence="1" key="1">
    <citation type="submission" date="2014-11" db="EMBL/GenBank/DDBJ databases">
        <authorList>
            <person name="Amaro Gonzalez C."/>
        </authorList>
    </citation>
    <scope>NUCLEOTIDE SEQUENCE</scope>
</reference>
<name>A0A0E9QHU0_ANGAN</name>
<proteinExistence type="predicted"/>
<accession>A0A0E9QHU0</accession>
<evidence type="ECO:0000313" key="1">
    <source>
        <dbReference type="EMBL" id="JAH16339.1"/>
    </source>
</evidence>
<sequence length="34" mass="4207">MQVLNISHNITLQNKYKLCHKHHYNYVLLSYNYL</sequence>
<reference evidence="1" key="2">
    <citation type="journal article" date="2015" name="Fish Shellfish Immunol.">
        <title>Early steps in the European eel (Anguilla anguilla)-Vibrio vulnificus interaction in the gills: Role of the RtxA13 toxin.</title>
        <authorList>
            <person name="Callol A."/>
            <person name="Pajuelo D."/>
            <person name="Ebbesson L."/>
            <person name="Teles M."/>
            <person name="MacKenzie S."/>
            <person name="Amaro C."/>
        </authorList>
    </citation>
    <scope>NUCLEOTIDE SEQUENCE</scope>
</reference>
<organism evidence="1">
    <name type="scientific">Anguilla anguilla</name>
    <name type="common">European freshwater eel</name>
    <name type="synonym">Muraena anguilla</name>
    <dbReference type="NCBI Taxonomy" id="7936"/>
    <lineage>
        <taxon>Eukaryota</taxon>
        <taxon>Metazoa</taxon>
        <taxon>Chordata</taxon>
        <taxon>Craniata</taxon>
        <taxon>Vertebrata</taxon>
        <taxon>Euteleostomi</taxon>
        <taxon>Actinopterygii</taxon>
        <taxon>Neopterygii</taxon>
        <taxon>Teleostei</taxon>
        <taxon>Anguilliformes</taxon>
        <taxon>Anguillidae</taxon>
        <taxon>Anguilla</taxon>
    </lineage>
</organism>
<dbReference type="AlphaFoldDB" id="A0A0E9QHU0"/>
<protein>
    <submittedName>
        <fullName evidence="1">Uncharacterized protein</fullName>
    </submittedName>
</protein>
<dbReference type="EMBL" id="GBXM01092238">
    <property type="protein sequence ID" value="JAH16339.1"/>
    <property type="molecule type" value="Transcribed_RNA"/>
</dbReference>